<sequence>MRYIPNLIPEESKVLKDYFKGSVYHKKKSGSLQPFFRWIGGAIFILFALAYLKHPLLTILFGFIGFIIIPPGHSWIEKKFRFSFTTKIKSILGCGIFLFSVPILGHYDTVDKLEAQQLKLKKDKEEKVRLETQRREQIRNDSLVFYLDASSKLADNHKTSEALKKLEKANSFAKLPSDIDKIAIEKNKIASIKTFDLVKSKNYKLALPALNELISKEGNNPNLFYNRAICYSKTGKIKEAVYDCKTAMELGDKNAEKLYNKINPIKKRIAYYVTRCCDGTTSSATGRGACSHHGGVCNWSEPVYEEYRKYE</sequence>
<dbReference type="AlphaFoldDB" id="A0A6V6ZDN6"/>
<dbReference type="Gene3D" id="1.25.40.10">
    <property type="entry name" value="Tetratricopeptide repeat domain"/>
    <property type="match status" value="1"/>
</dbReference>
<feature type="coiled-coil region" evidence="1">
    <location>
        <begin position="113"/>
        <end position="141"/>
    </location>
</feature>
<dbReference type="RefSeq" id="WP_031457645.1">
    <property type="nucleotide sequence ID" value="NZ_CAIJDO010000336.1"/>
</dbReference>
<dbReference type="SUPFAM" id="SSF48452">
    <property type="entry name" value="TPR-like"/>
    <property type="match status" value="1"/>
</dbReference>
<reference evidence="3 4" key="1">
    <citation type="submission" date="2020-06" db="EMBL/GenBank/DDBJ databases">
        <authorList>
            <person name="Criscuolo A."/>
        </authorList>
    </citation>
    <scope>NUCLEOTIDE SEQUENCE [LARGE SCALE GENOMIC DNA]</scope>
    <source>
        <strain evidence="4">CIP 110025</strain>
    </source>
</reference>
<keyword evidence="2" id="KW-0812">Transmembrane</keyword>
<dbReference type="SMART" id="SM00028">
    <property type="entry name" value="TPR"/>
    <property type="match status" value="1"/>
</dbReference>
<evidence type="ECO:0000313" key="4">
    <source>
        <dbReference type="Proteomes" id="UP000556700"/>
    </source>
</evidence>
<keyword evidence="2" id="KW-1133">Transmembrane helix</keyword>
<dbReference type="InterPro" id="IPR019734">
    <property type="entry name" value="TPR_rpt"/>
</dbReference>
<organism evidence="3 4">
    <name type="scientific">Flavobacterium chungangense</name>
    <dbReference type="NCBI Taxonomy" id="554283"/>
    <lineage>
        <taxon>Bacteria</taxon>
        <taxon>Pseudomonadati</taxon>
        <taxon>Bacteroidota</taxon>
        <taxon>Flavobacteriia</taxon>
        <taxon>Flavobacteriales</taxon>
        <taxon>Flavobacteriaceae</taxon>
        <taxon>Flavobacterium</taxon>
    </lineage>
</organism>
<keyword evidence="2" id="KW-0472">Membrane</keyword>
<feature type="transmembrane region" description="Helical" evidence="2">
    <location>
        <begin position="58"/>
        <end position="76"/>
    </location>
</feature>
<feature type="transmembrane region" description="Helical" evidence="2">
    <location>
        <begin position="35"/>
        <end position="52"/>
    </location>
</feature>
<evidence type="ECO:0000256" key="2">
    <source>
        <dbReference type="SAM" id="Phobius"/>
    </source>
</evidence>
<feature type="transmembrane region" description="Helical" evidence="2">
    <location>
        <begin position="88"/>
        <end position="107"/>
    </location>
</feature>
<evidence type="ECO:0000256" key="1">
    <source>
        <dbReference type="SAM" id="Coils"/>
    </source>
</evidence>
<protein>
    <recommendedName>
        <fullName evidence="5">DUF3761 domain-containing protein</fullName>
    </recommendedName>
</protein>
<evidence type="ECO:0008006" key="5">
    <source>
        <dbReference type="Google" id="ProtNLM"/>
    </source>
</evidence>
<name>A0A6V6ZDN6_9FLAO</name>
<gene>
    <name evidence="3" type="ORF">FLACHUCJ7_04551</name>
</gene>
<keyword evidence="4" id="KW-1185">Reference proteome</keyword>
<dbReference type="EMBL" id="CAIJDO010000336">
    <property type="protein sequence ID" value="CAD0009911.1"/>
    <property type="molecule type" value="Genomic_DNA"/>
</dbReference>
<dbReference type="Proteomes" id="UP000556700">
    <property type="component" value="Unassembled WGS sequence"/>
</dbReference>
<accession>A0A6V6ZDN6</accession>
<keyword evidence="1" id="KW-0175">Coiled coil</keyword>
<evidence type="ECO:0000313" key="3">
    <source>
        <dbReference type="EMBL" id="CAD0009911.1"/>
    </source>
</evidence>
<dbReference type="InterPro" id="IPR011990">
    <property type="entry name" value="TPR-like_helical_dom_sf"/>
</dbReference>
<comment type="caution">
    <text evidence="3">The sequence shown here is derived from an EMBL/GenBank/DDBJ whole genome shotgun (WGS) entry which is preliminary data.</text>
</comment>
<proteinExistence type="predicted"/>